<protein>
    <submittedName>
        <fullName evidence="2">Uncharacterized protein</fullName>
    </submittedName>
</protein>
<dbReference type="InParanoid" id="G0PD97"/>
<dbReference type="STRING" id="135651.G0PD97"/>
<feature type="compositionally biased region" description="Polar residues" evidence="1">
    <location>
        <begin position="138"/>
        <end position="149"/>
    </location>
</feature>
<name>G0PD97_CAEBE</name>
<sequence>MNDNDNWEEEEEIERQQRLRNRAHAVFGIPFRDDLGFGHNVRDLDTLIENINALPNALKNRVWRLMRHTRPEDYGDVYDQEVAKEIWKHEKELLKIRTQKLKEDFIRNLVARGEVIDRNGYVGPNALVMDVHFDTSGATGVRSPTQNQLVPEVDEDETDDEIEEGRNREEDMEAIEAFINAPPGRMRRGNMMNAMIMINNLMDDIIVPRREPKREPESETLYLPRDDYKNWRHWKERHVMRWANKFIPDQSQLEIIHARNFTGRSLYDFLESDFEWKDVEMPFGIFVQLKTHLNKVINAFHEHQFSRRF</sequence>
<accession>G0PD97</accession>
<dbReference type="EMBL" id="GL380268">
    <property type="protein sequence ID" value="EGT51646.1"/>
    <property type="molecule type" value="Genomic_DNA"/>
</dbReference>
<evidence type="ECO:0000256" key="1">
    <source>
        <dbReference type="SAM" id="MobiDB-lite"/>
    </source>
</evidence>
<dbReference type="OrthoDB" id="5911795at2759"/>
<organism evidence="3">
    <name type="scientific">Caenorhabditis brenneri</name>
    <name type="common">Nematode worm</name>
    <dbReference type="NCBI Taxonomy" id="135651"/>
    <lineage>
        <taxon>Eukaryota</taxon>
        <taxon>Metazoa</taxon>
        <taxon>Ecdysozoa</taxon>
        <taxon>Nematoda</taxon>
        <taxon>Chromadorea</taxon>
        <taxon>Rhabditida</taxon>
        <taxon>Rhabditina</taxon>
        <taxon>Rhabditomorpha</taxon>
        <taxon>Rhabditoidea</taxon>
        <taxon>Rhabditidae</taxon>
        <taxon>Peloderinae</taxon>
        <taxon>Caenorhabditis</taxon>
    </lineage>
</organism>
<reference evidence="3" key="1">
    <citation type="submission" date="2011-07" db="EMBL/GenBank/DDBJ databases">
        <authorList>
            <consortium name="Caenorhabditis brenneri Sequencing and Analysis Consortium"/>
            <person name="Wilson R.K."/>
        </authorList>
    </citation>
    <scope>NUCLEOTIDE SEQUENCE [LARGE SCALE GENOMIC DNA]</scope>
    <source>
        <strain evidence="3">PB2801</strain>
    </source>
</reference>
<dbReference type="HOGENOM" id="CLU_900881_0_0_1"/>
<gene>
    <name evidence="2" type="ORF">CAEBREN_24556</name>
</gene>
<feature type="region of interest" description="Disordered" evidence="1">
    <location>
        <begin position="138"/>
        <end position="167"/>
    </location>
</feature>
<keyword evidence="3" id="KW-1185">Reference proteome</keyword>
<evidence type="ECO:0000313" key="3">
    <source>
        <dbReference type="Proteomes" id="UP000008068"/>
    </source>
</evidence>
<feature type="compositionally biased region" description="Acidic residues" evidence="1">
    <location>
        <begin position="152"/>
        <end position="163"/>
    </location>
</feature>
<dbReference type="Proteomes" id="UP000008068">
    <property type="component" value="Unassembled WGS sequence"/>
</dbReference>
<evidence type="ECO:0000313" key="2">
    <source>
        <dbReference type="EMBL" id="EGT51646.1"/>
    </source>
</evidence>
<proteinExistence type="predicted"/>
<dbReference type="AlphaFoldDB" id="G0PD97"/>